<dbReference type="InterPro" id="IPR027417">
    <property type="entry name" value="P-loop_NTPase"/>
</dbReference>
<sequence>MFDLPNNPDLLEQRIGRLDRIGQKRDIEIHVPHLEGTSQAYWLAGTTKV</sequence>
<comment type="caution">
    <text evidence="1">The sequence shown here is derived from an EMBL/GenBank/DDBJ whole genome shotgun (WGS) entry which is preliminary data.</text>
</comment>
<dbReference type="SUPFAM" id="SSF52540">
    <property type="entry name" value="P-loop containing nucleoside triphosphate hydrolases"/>
    <property type="match status" value="1"/>
</dbReference>
<dbReference type="Proteomes" id="UP000029227">
    <property type="component" value="Unassembled WGS sequence"/>
</dbReference>
<dbReference type="AlphaFoldDB" id="A0A090RHJ9"/>
<dbReference type="EMBL" id="BBMN01000014">
    <property type="protein sequence ID" value="GAL06977.1"/>
    <property type="molecule type" value="Genomic_DNA"/>
</dbReference>
<dbReference type="eggNOG" id="COG0553">
    <property type="taxonomic scope" value="Bacteria"/>
</dbReference>
<proteinExistence type="predicted"/>
<evidence type="ECO:0000313" key="1">
    <source>
        <dbReference type="EMBL" id="GAL06977.1"/>
    </source>
</evidence>
<reference evidence="1 2" key="1">
    <citation type="journal article" date="2014" name="Genome Announc.">
        <title>Draft Genome Sequences of Two Vibrionaceae Species, Vibrio ponticus C121 and Photobacterium aphoticum C119, Isolated as Coral Reef Microbiota.</title>
        <authorList>
            <person name="Al-saari N."/>
            <person name="Meirelles P.M."/>
            <person name="Mino S."/>
            <person name="Suda W."/>
            <person name="Oshima K."/>
            <person name="Hattori M."/>
            <person name="Ohkuma M."/>
            <person name="Thompson F.L."/>
            <person name="Gomez-Gil B."/>
            <person name="Sawabe T."/>
            <person name="Sawabe T."/>
        </authorList>
    </citation>
    <scope>NUCLEOTIDE SEQUENCE [LARGE SCALE GENOMIC DNA]</scope>
    <source>
        <strain evidence="1 2">JCM 19237</strain>
    </source>
</reference>
<dbReference type="STRING" id="754436.JCM19237_2982"/>
<name>A0A090RHJ9_9GAMM</name>
<dbReference type="Gene3D" id="3.40.50.300">
    <property type="entry name" value="P-loop containing nucleotide triphosphate hydrolases"/>
    <property type="match status" value="1"/>
</dbReference>
<gene>
    <name evidence="1" type="ORF">JCM19237_2982</name>
</gene>
<protein>
    <submittedName>
        <fullName evidence="1">RNA polymerase associated protein RapA</fullName>
    </submittedName>
</protein>
<accession>A0A090RHJ9</accession>
<evidence type="ECO:0000313" key="2">
    <source>
        <dbReference type="Proteomes" id="UP000029227"/>
    </source>
</evidence>
<organism evidence="1 2">
    <name type="scientific">Photobacterium aphoticum</name>
    <dbReference type="NCBI Taxonomy" id="754436"/>
    <lineage>
        <taxon>Bacteria</taxon>
        <taxon>Pseudomonadati</taxon>
        <taxon>Pseudomonadota</taxon>
        <taxon>Gammaproteobacteria</taxon>
        <taxon>Vibrionales</taxon>
        <taxon>Vibrionaceae</taxon>
        <taxon>Photobacterium</taxon>
    </lineage>
</organism>